<dbReference type="AlphaFoldDB" id="A0A516TPR1"/>
<proteinExistence type="predicted"/>
<feature type="domain" description="Spermatogenesis-associated protein 20-like TRX" evidence="1">
    <location>
        <begin position="2"/>
        <end position="162"/>
    </location>
</feature>
<protein>
    <recommendedName>
        <fullName evidence="1">Spermatogenesis-associated protein 20-like TRX domain-containing protein</fullName>
    </recommendedName>
</protein>
<dbReference type="GO" id="GO:0005975">
    <property type="term" value="P:carbohydrate metabolic process"/>
    <property type="evidence" value="ECO:0007669"/>
    <property type="project" value="InterPro"/>
</dbReference>
<organism evidence="2 3">
    <name type="scientific">Methylacidiphilum kamchatkense Kam1</name>
    <dbReference type="NCBI Taxonomy" id="1202785"/>
    <lineage>
        <taxon>Bacteria</taxon>
        <taxon>Pseudomonadati</taxon>
        <taxon>Verrucomicrobiota</taxon>
        <taxon>Methylacidiphilae</taxon>
        <taxon>Methylacidiphilales</taxon>
        <taxon>Methylacidiphilaceae</taxon>
        <taxon>Methylacidiphilum (ex Ratnadevi et al. 2023)</taxon>
    </lineage>
</organism>
<dbReference type="SUPFAM" id="SSF52833">
    <property type="entry name" value="Thioredoxin-like"/>
    <property type="match status" value="1"/>
</dbReference>
<evidence type="ECO:0000313" key="3">
    <source>
        <dbReference type="Proteomes" id="UP000315925"/>
    </source>
</evidence>
<dbReference type="Pfam" id="PF03190">
    <property type="entry name" value="Thioredox_DsbH"/>
    <property type="match status" value="1"/>
</dbReference>
<dbReference type="PANTHER" id="PTHR42899:SF1">
    <property type="entry name" value="SPERMATOGENESIS-ASSOCIATED PROTEIN 20"/>
    <property type="match status" value="1"/>
</dbReference>
<dbReference type="STRING" id="1202785.A946_02370"/>
<dbReference type="InterPro" id="IPR008928">
    <property type="entry name" value="6-hairpin_glycosidase_sf"/>
</dbReference>
<sequence length="727" mass="82947">MNTLSKEKSPYLLQHAHNPVQWQPWTEATIQKAKELNRPIFLSVGYSTCHWCHVMAKESFENPIVAELLNAFFIPVKVDREERPDIDQFYMEFVQAFCGQGGWPMSVWLTPDLEPFFGGTYFPLESKWGRPGFIDLLKKIANLWQSHRSALQQQGQEILNKMRESILCSIETESQPNLTQIARKTVEQLWANFDSVHGGFSPPPKFPRPSLFYFLFRAGSFKELPEPLQNKAMRMALFTLQKMACGGIHDILEGGFHRYSVDAQWRLPHFEKMLYDQAHLAIAYLEAFQITNDSLFKETATAIFEYLFSHLYNPAGGFYSAEDADSLTSSGEKAEGAYYLWTMEELEQILEGVTGKERSNVLASFFGATDQGNLSEGLGSEPSMRSKNMLFFSKPLSALAEELKMPIEETKALVLKAKTALKEARLKRPKPFLDDKIITAWNGYAISALAKAYMVLADSRYLNEAKKTANFILEHLWDPDNKILYRIYRQGRGSIPGFASDYASLAASLLDLFEADQDEKWLLQAKVFQELLEEKFADPYRHQYLSRAIETAATIIQTREEYDGAEPATLSLSAYALLKLFSITGEEKWKKRLEELFNSAWPILERFPTALPYFLGVYLEYSVSPVEIILVGEKDDLKTRAFYNALSSVLIPNRIFLVLDPRQGVPRTFKSIDFYSNLLSVYPGYPVAYICARGQCSLPQTEPEKAIELLKSHATLFLEKDYLPSLD</sequence>
<dbReference type="EMBL" id="CP037899">
    <property type="protein sequence ID" value="QDQ43194.1"/>
    <property type="molecule type" value="Genomic_DNA"/>
</dbReference>
<dbReference type="CDD" id="cd02955">
    <property type="entry name" value="SSP411"/>
    <property type="match status" value="1"/>
</dbReference>
<dbReference type="RefSeq" id="WP_143958409.1">
    <property type="nucleotide sequence ID" value="NZ_CP037899.1"/>
</dbReference>
<accession>A0A516TPR1</accession>
<dbReference type="PIRSF" id="PIRSF006402">
    <property type="entry name" value="UCP006402_thioredoxin"/>
    <property type="match status" value="1"/>
</dbReference>
<gene>
    <name evidence="2" type="ORF">kam1_1984</name>
</gene>
<dbReference type="Gene3D" id="3.40.30.10">
    <property type="entry name" value="Glutaredoxin"/>
    <property type="match status" value="1"/>
</dbReference>
<dbReference type="KEGG" id="mkc:kam1_1984"/>
<dbReference type="InterPro" id="IPR036249">
    <property type="entry name" value="Thioredoxin-like_sf"/>
</dbReference>
<dbReference type="InterPro" id="IPR012341">
    <property type="entry name" value="6hp_glycosidase-like_sf"/>
</dbReference>
<dbReference type="Gene3D" id="1.50.10.10">
    <property type="match status" value="1"/>
</dbReference>
<dbReference type="PANTHER" id="PTHR42899">
    <property type="entry name" value="SPERMATOGENESIS-ASSOCIATED PROTEIN 20"/>
    <property type="match status" value="1"/>
</dbReference>
<dbReference type="SUPFAM" id="SSF48208">
    <property type="entry name" value="Six-hairpin glycosidases"/>
    <property type="match status" value="1"/>
</dbReference>
<dbReference type="Proteomes" id="UP000315925">
    <property type="component" value="Chromosome"/>
</dbReference>
<dbReference type="InterPro" id="IPR024705">
    <property type="entry name" value="Ssp411"/>
</dbReference>
<name>A0A516TPR1_9BACT</name>
<evidence type="ECO:0000313" key="2">
    <source>
        <dbReference type="EMBL" id="QDQ43194.1"/>
    </source>
</evidence>
<reference evidence="3" key="1">
    <citation type="submission" date="2019-03" db="EMBL/GenBank/DDBJ databases">
        <title>Complete genome of Methylacidiphilum kamchatkense Kam1.</title>
        <authorList>
            <person name="Kruse T."/>
            <person name="Murarilal Ratnadevi C."/>
            <person name="Erikstad H.-A."/>
            <person name="Birkeland N.-K."/>
        </authorList>
    </citation>
    <scope>NUCLEOTIDE SEQUENCE [LARGE SCALE GENOMIC DNA]</scope>
    <source>
        <strain evidence="3">kam1</strain>
    </source>
</reference>
<evidence type="ECO:0000259" key="1">
    <source>
        <dbReference type="Pfam" id="PF03190"/>
    </source>
</evidence>
<dbReference type="InterPro" id="IPR004879">
    <property type="entry name" value="Ssp411-like_TRX"/>
</dbReference>